<dbReference type="EMBL" id="RCMK01000139">
    <property type="protein sequence ID" value="KAG2947158.1"/>
    <property type="molecule type" value="Genomic_DNA"/>
</dbReference>
<dbReference type="EMBL" id="RCML01000133">
    <property type="protein sequence ID" value="KAG2989507.1"/>
    <property type="molecule type" value="Genomic_DNA"/>
</dbReference>
<dbReference type="AlphaFoldDB" id="A0A329SBP5"/>
<dbReference type="VEuPathDB" id="FungiDB:PC110_g9477"/>
<evidence type="ECO:0000313" key="4">
    <source>
        <dbReference type="EMBL" id="KAG2947158.1"/>
    </source>
</evidence>
<dbReference type="EMBL" id="MJFZ01000209">
    <property type="protein sequence ID" value="RAW34215.1"/>
    <property type="molecule type" value="Genomic_DNA"/>
</dbReference>
<organism evidence="7 8">
    <name type="scientific">Phytophthora cactorum</name>
    <dbReference type="NCBI Taxonomy" id="29920"/>
    <lineage>
        <taxon>Eukaryota</taxon>
        <taxon>Sar</taxon>
        <taxon>Stramenopiles</taxon>
        <taxon>Oomycota</taxon>
        <taxon>Peronosporomycetes</taxon>
        <taxon>Peronosporales</taxon>
        <taxon>Peronosporaceae</taxon>
        <taxon>Phytophthora</taxon>
    </lineage>
</organism>
<dbReference type="Proteomes" id="UP000697107">
    <property type="component" value="Unassembled WGS sequence"/>
</dbReference>
<reference evidence="7 8" key="1">
    <citation type="submission" date="2018-01" db="EMBL/GenBank/DDBJ databases">
        <title>Draft genome of the strawberry crown rot pathogen Phytophthora cactorum.</title>
        <authorList>
            <person name="Armitage A.D."/>
            <person name="Lysoe E."/>
            <person name="Nellist C.F."/>
            <person name="Harrison R.J."/>
            <person name="Brurberg M.B."/>
        </authorList>
    </citation>
    <scope>NUCLEOTIDE SEQUENCE [LARGE SCALE GENOMIC DNA]</scope>
    <source>
        <strain evidence="7 8">10300</strain>
    </source>
</reference>
<dbReference type="OrthoDB" id="120693at2759"/>
<accession>A0A329SBP5</accession>
<dbReference type="Proteomes" id="UP000736787">
    <property type="component" value="Unassembled WGS sequence"/>
</dbReference>
<sequence length="134" mass="14987">MCGVGTSTPQKDGRLWRWLKIVMRIGSEVWRNESKPTDLVKRSGVLMEVPPTQMSTLSGIQAERRAVRAKMQASEDNEAARRGRRGSVVEDVPSENGGNRLGYGSRFPSGVTYDPTIEVTRQEDVQVARRSLRI</sequence>
<feature type="region of interest" description="Disordered" evidence="1">
    <location>
        <begin position="70"/>
        <end position="107"/>
    </location>
</feature>
<name>A0A329SBP5_9STRA</name>
<dbReference type="Proteomes" id="UP000251314">
    <property type="component" value="Unassembled WGS sequence"/>
</dbReference>
<protein>
    <submittedName>
        <fullName evidence="7">Uncharacterized protein</fullName>
    </submittedName>
</protein>
<evidence type="ECO:0000313" key="3">
    <source>
        <dbReference type="EMBL" id="KAG2933391.1"/>
    </source>
</evidence>
<keyword evidence="8" id="KW-1185">Reference proteome</keyword>
<dbReference type="EMBL" id="RCMG01000157">
    <property type="protein sequence ID" value="KAG2861365.1"/>
    <property type="molecule type" value="Genomic_DNA"/>
</dbReference>
<proteinExistence type="predicted"/>
<evidence type="ECO:0000313" key="5">
    <source>
        <dbReference type="EMBL" id="KAG2989507.1"/>
    </source>
</evidence>
<gene>
    <name evidence="7" type="ORF">PC110_g9477</name>
    <name evidence="2" type="ORF">PC113_g7264</name>
    <name evidence="3" type="ORF">PC115_g5497</name>
    <name evidence="4" type="ORF">PC117_g7015</name>
    <name evidence="5" type="ORF">PC118_g6134</name>
    <name evidence="6" type="ORF">PC129_g5168</name>
</gene>
<reference evidence="2" key="2">
    <citation type="submission" date="2018-10" db="EMBL/GenBank/DDBJ databases">
        <title>Effector identification in a new, highly contiguous assembly of the strawberry crown rot pathogen Phytophthora cactorum.</title>
        <authorList>
            <person name="Armitage A.D."/>
            <person name="Nellist C.F."/>
            <person name="Bates H."/>
            <person name="Vickerstaff R.J."/>
            <person name="Harrison R.J."/>
        </authorList>
    </citation>
    <scope>NUCLEOTIDE SEQUENCE</scope>
    <source>
        <strain evidence="2">15-7</strain>
        <strain evidence="3">4032</strain>
        <strain evidence="4">4040</strain>
        <strain evidence="5">P415</strain>
        <strain evidence="6">P421</strain>
    </source>
</reference>
<dbReference type="EMBL" id="RCMI01000115">
    <property type="protein sequence ID" value="KAG2933391.1"/>
    <property type="molecule type" value="Genomic_DNA"/>
</dbReference>
<evidence type="ECO:0000313" key="6">
    <source>
        <dbReference type="EMBL" id="KAG3224170.1"/>
    </source>
</evidence>
<evidence type="ECO:0000313" key="7">
    <source>
        <dbReference type="EMBL" id="RAW34215.1"/>
    </source>
</evidence>
<dbReference type="Proteomes" id="UP000760860">
    <property type="component" value="Unassembled WGS sequence"/>
</dbReference>
<evidence type="ECO:0000256" key="1">
    <source>
        <dbReference type="SAM" id="MobiDB-lite"/>
    </source>
</evidence>
<dbReference type="Proteomes" id="UP000735874">
    <property type="component" value="Unassembled WGS sequence"/>
</dbReference>
<comment type="caution">
    <text evidence="7">The sequence shown here is derived from an EMBL/GenBank/DDBJ whole genome shotgun (WGS) entry which is preliminary data.</text>
</comment>
<dbReference type="EMBL" id="RCMV01000121">
    <property type="protein sequence ID" value="KAG3224170.1"/>
    <property type="molecule type" value="Genomic_DNA"/>
</dbReference>
<evidence type="ECO:0000313" key="8">
    <source>
        <dbReference type="Proteomes" id="UP000251314"/>
    </source>
</evidence>
<dbReference type="Proteomes" id="UP000774804">
    <property type="component" value="Unassembled WGS sequence"/>
</dbReference>
<evidence type="ECO:0000313" key="2">
    <source>
        <dbReference type="EMBL" id="KAG2861365.1"/>
    </source>
</evidence>